<comment type="caution">
    <text evidence="2">The sequence shown here is derived from an EMBL/GenBank/DDBJ whole genome shotgun (WGS) entry which is preliminary data.</text>
</comment>
<dbReference type="RefSeq" id="WP_407031613.1">
    <property type="nucleotide sequence ID" value="NZ_JAQGEF010000011.1"/>
</dbReference>
<evidence type="ECO:0000313" key="2">
    <source>
        <dbReference type="EMBL" id="MDA3615288.1"/>
    </source>
</evidence>
<keyword evidence="3" id="KW-1185">Reference proteome</keyword>
<evidence type="ECO:0000313" key="3">
    <source>
        <dbReference type="Proteomes" id="UP001210231"/>
    </source>
</evidence>
<reference evidence="2 3" key="1">
    <citation type="submission" date="2022-12" db="EMBL/GenBank/DDBJ databases">
        <title>Chitinophagaceae gen. sp. nov., a new member of the family Chitinophagaceae, isolated from soil in a chemical factory.</title>
        <authorList>
            <person name="Ke Z."/>
        </authorList>
    </citation>
    <scope>NUCLEOTIDE SEQUENCE [LARGE SCALE GENOMIC DNA]</scope>
    <source>
        <strain evidence="2 3">LY-5</strain>
    </source>
</reference>
<protein>
    <recommendedName>
        <fullName evidence="4">Coenzyme Q (Ubiquinone) biosynthesis protein Coq4</fullName>
    </recommendedName>
</protein>
<dbReference type="Proteomes" id="UP001210231">
    <property type="component" value="Unassembled WGS sequence"/>
</dbReference>
<accession>A0ABT4UKC4</accession>
<keyword evidence="1" id="KW-1133">Transmembrane helix</keyword>
<keyword evidence="1" id="KW-0472">Membrane</keyword>
<evidence type="ECO:0008006" key="4">
    <source>
        <dbReference type="Google" id="ProtNLM"/>
    </source>
</evidence>
<evidence type="ECO:0000256" key="1">
    <source>
        <dbReference type="SAM" id="Phobius"/>
    </source>
</evidence>
<sequence length="201" mass="23396">MKKVYDADFTLSTREALIGFYRFNKLNVAKDFQAHCVRVYIGCILAPVPNIQARKKYLQFHDLHHIMAGYGIDRIGESEISAWELGARSCRKPIISLMNLFALSTGFILNPRRVTNAFYRGCKSRNLYYLSGKMTSEEIDRISLHEVSKTHLDIRPDVKYKWLRQAEFAGYITISLIIHLFMLVAGKLMIWIDQFRKKINK</sequence>
<gene>
    <name evidence="2" type="ORF">O3P16_10755</name>
</gene>
<feature type="transmembrane region" description="Helical" evidence="1">
    <location>
        <begin position="168"/>
        <end position="192"/>
    </location>
</feature>
<organism evidence="2 3">
    <name type="scientific">Polluticaenibacter yanchengensis</name>
    <dbReference type="NCBI Taxonomy" id="3014562"/>
    <lineage>
        <taxon>Bacteria</taxon>
        <taxon>Pseudomonadati</taxon>
        <taxon>Bacteroidota</taxon>
        <taxon>Chitinophagia</taxon>
        <taxon>Chitinophagales</taxon>
        <taxon>Chitinophagaceae</taxon>
        <taxon>Polluticaenibacter</taxon>
    </lineage>
</organism>
<keyword evidence="1" id="KW-0812">Transmembrane</keyword>
<dbReference type="EMBL" id="JAQGEF010000011">
    <property type="protein sequence ID" value="MDA3615288.1"/>
    <property type="molecule type" value="Genomic_DNA"/>
</dbReference>
<name>A0ABT4UKC4_9BACT</name>
<proteinExistence type="predicted"/>